<evidence type="ECO:0000313" key="2">
    <source>
        <dbReference type="EMBL" id="CAQ71570.1"/>
    </source>
</evidence>
<evidence type="ECO:0000313" key="3">
    <source>
        <dbReference type="Proteomes" id="UP000001692"/>
    </source>
</evidence>
<organism evidence="2 3">
    <name type="scientific">Cupriavidus taiwanensis (strain DSM 17343 / BCRC 17206 / CCUG 44338 / CIP 107171 / LMG 19424 / R1)</name>
    <name type="common">Ralstonia taiwanensis (strain LMG 19424)</name>
    <dbReference type="NCBI Taxonomy" id="977880"/>
    <lineage>
        <taxon>Bacteria</taxon>
        <taxon>Pseudomonadati</taxon>
        <taxon>Pseudomonadota</taxon>
        <taxon>Betaproteobacteria</taxon>
        <taxon>Burkholderiales</taxon>
        <taxon>Burkholderiaceae</taxon>
        <taxon>Cupriavidus</taxon>
    </lineage>
</organism>
<keyword evidence="1" id="KW-1133">Transmembrane helix</keyword>
<keyword evidence="3" id="KW-1185">Reference proteome</keyword>
<keyword evidence="1" id="KW-0472">Membrane</keyword>
<gene>
    <name evidence="2" type="ordered locus">RALTA_B0959</name>
</gene>
<dbReference type="KEGG" id="cti:RALTA_B0959"/>
<reference evidence="2 3" key="1">
    <citation type="journal article" date="2008" name="Genome Res.">
        <title>Genome sequence of the beta-rhizobium Cupriavidus taiwanensis and comparative genomics of rhizobia.</title>
        <authorList>
            <person name="Amadou C."/>
            <person name="Pascal G."/>
            <person name="Mangenot S."/>
            <person name="Glew M."/>
            <person name="Bontemps C."/>
            <person name="Capela D."/>
            <person name="Carrere S."/>
            <person name="Cruveiller S."/>
            <person name="Dossat C."/>
            <person name="Lajus A."/>
            <person name="Marchetti M."/>
            <person name="Poinsot V."/>
            <person name="Rouy Z."/>
            <person name="Servin B."/>
            <person name="Saad M."/>
            <person name="Schenowitz C."/>
            <person name="Barbe V."/>
            <person name="Batut J."/>
            <person name="Medigue C."/>
            <person name="Masson-Boivin C."/>
        </authorList>
    </citation>
    <scope>NUCLEOTIDE SEQUENCE [LARGE SCALE GENOMIC DNA]</scope>
    <source>
        <strain evidence="3">DSM 17343 / BCRC 17206 / CCUG 44338 / CIP 107171 / LMG 19424 / R1</strain>
    </source>
</reference>
<dbReference type="EMBL" id="CU633750">
    <property type="protein sequence ID" value="CAQ71570.1"/>
    <property type="molecule type" value="Genomic_DNA"/>
</dbReference>
<feature type="transmembrane region" description="Helical" evidence="1">
    <location>
        <begin position="6"/>
        <end position="30"/>
    </location>
</feature>
<keyword evidence="1" id="KW-0812">Transmembrane</keyword>
<evidence type="ECO:0000256" key="1">
    <source>
        <dbReference type="SAM" id="Phobius"/>
    </source>
</evidence>
<sequence length="56" mass="6115">MILNLAILLLIAVGLLLTQNPLMLLGLLLLRDLPYQLAAMQLQAEDEPSNPIGFTT</sequence>
<protein>
    <submittedName>
        <fullName evidence="2">Uncharacterized protein</fullName>
    </submittedName>
</protein>
<accession>B3R9J5</accession>
<name>B3R9J5_CUPTR</name>
<proteinExistence type="predicted"/>
<dbReference type="Proteomes" id="UP000001692">
    <property type="component" value="Chromosome 2"/>
</dbReference>
<dbReference type="AlphaFoldDB" id="B3R9J5"/>
<dbReference type="HOGENOM" id="CLU_3006612_0_0_4"/>